<sequence length="27" mass="3207">MDVIAGWWEDFLFPVELCELLQQHVGM</sequence>
<protein>
    <submittedName>
        <fullName evidence="1">Uncharacterized protein</fullName>
    </submittedName>
</protein>
<organism evidence="1 2">
    <name type="scientific">Nitrosovibrio tenuis</name>
    <dbReference type="NCBI Taxonomy" id="1233"/>
    <lineage>
        <taxon>Bacteria</taxon>
        <taxon>Pseudomonadati</taxon>
        <taxon>Pseudomonadota</taxon>
        <taxon>Betaproteobacteria</taxon>
        <taxon>Nitrosomonadales</taxon>
        <taxon>Nitrosomonadaceae</taxon>
        <taxon>Nitrosovibrio</taxon>
    </lineage>
</organism>
<reference evidence="1 2" key="1">
    <citation type="submission" date="2016-10" db="EMBL/GenBank/DDBJ databases">
        <authorList>
            <person name="de Groot N.N."/>
        </authorList>
    </citation>
    <scope>NUCLEOTIDE SEQUENCE [LARGE SCALE GENOMIC DNA]</scope>
    <source>
        <strain evidence="1 2">Nv1</strain>
    </source>
</reference>
<dbReference type="AlphaFoldDB" id="A0A1H7RT54"/>
<accession>A0A1H7RT54</accession>
<dbReference type="Proteomes" id="UP000198620">
    <property type="component" value="Unassembled WGS sequence"/>
</dbReference>
<name>A0A1H7RT54_9PROT</name>
<keyword evidence="2" id="KW-1185">Reference proteome</keyword>
<dbReference type="EMBL" id="FOBH01000020">
    <property type="protein sequence ID" value="SEL63421.1"/>
    <property type="molecule type" value="Genomic_DNA"/>
</dbReference>
<gene>
    <name evidence="1" type="ORF">SAMN05216387_1201</name>
</gene>
<proteinExistence type="predicted"/>
<feature type="non-terminal residue" evidence="1">
    <location>
        <position position="27"/>
    </location>
</feature>
<evidence type="ECO:0000313" key="2">
    <source>
        <dbReference type="Proteomes" id="UP000198620"/>
    </source>
</evidence>
<evidence type="ECO:0000313" key="1">
    <source>
        <dbReference type="EMBL" id="SEL63421.1"/>
    </source>
</evidence>